<feature type="transmembrane region" description="Helical" evidence="6">
    <location>
        <begin position="154"/>
        <end position="172"/>
    </location>
</feature>
<gene>
    <name evidence="9" type="ORF">ACFQGD_00505</name>
</gene>
<dbReference type="InterPro" id="IPR014756">
    <property type="entry name" value="Ig_E-set"/>
</dbReference>
<organism evidence="9 10">
    <name type="scientific">Haloechinothrix salitolerans</name>
    <dbReference type="NCBI Taxonomy" id="926830"/>
    <lineage>
        <taxon>Bacteria</taxon>
        <taxon>Bacillati</taxon>
        <taxon>Actinomycetota</taxon>
        <taxon>Actinomycetes</taxon>
        <taxon>Pseudonocardiales</taxon>
        <taxon>Pseudonocardiaceae</taxon>
        <taxon>Haloechinothrix</taxon>
    </lineage>
</organism>
<feature type="chain" id="PRO_5046911496" evidence="7">
    <location>
        <begin position="25"/>
        <end position="178"/>
    </location>
</feature>
<accession>A0ABW2BTF3</accession>
<evidence type="ECO:0000256" key="1">
    <source>
        <dbReference type="ARBA" id="ARBA00004196"/>
    </source>
</evidence>
<protein>
    <submittedName>
        <fullName evidence="9">Copper resistance protein CopC</fullName>
    </submittedName>
</protein>
<dbReference type="PANTHER" id="PTHR34820">
    <property type="entry name" value="INNER MEMBRANE PROTEIN YEBZ"/>
    <property type="match status" value="1"/>
</dbReference>
<keyword evidence="6" id="KW-0812">Transmembrane</keyword>
<comment type="caution">
    <text evidence="9">The sequence shown here is derived from an EMBL/GenBank/DDBJ whole genome shotgun (WGS) entry which is preliminary data.</text>
</comment>
<evidence type="ECO:0000313" key="9">
    <source>
        <dbReference type="EMBL" id="MFC6865620.1"/>
    </source>
</evidence>
<keyword evidence="4" id="KW-0186">Copper</keyword>
<keyword evidence="2" id="KW-0479">Metal-binding</keyword>
<dbReference type="InterPro" id="IPR007348">
    <property type="entry name" value="CopC_dom"/>
</dbReference>
<proteinExistence type="predicted"/>
<keyword evidence="6" id="KW-1133">Transmembrane helix</keyword>
<feature type="domain" description="CopC" evidence="8">
    <location>
        <begin position="25"/>
        <end position="119"/>
    </location>
</feature>
<comment type="subcellular location">
    <subcellularLocation>
        <location evidence="1">Cell envelope</location>
    </subcellularLocation>
</comment>
<evidence type="ECO:0000256" key="3">
    <source>
        <dbReference type="ARBA" id="ARBA00022729"/>
    </source>
</evidence>
<sequence>MARTTIGTLVAVLALLGAAPQALAHNTLIGSDPKEGAEIDVAPRKVTLTFDQEVQSGDVNQIVVNGPDGGQWARGPVDVDGTEVSRALGELGPAGEYTIGFRILSADGHPVTREIPFTVTKSGTGTPVETPPAQQDAPVETPDAQDPSAVIPTWVWIGTAVLLLGVGIWLAVRQGREQ</sequence>
<dbReference type="PANTHER" id="PTHR34820:SF4">
    <property type="entry name" value="INNER MEMBRANE PROTEIN YEBZ"/>
    <property type="match status" value="1"/>
</dbReference>
<evidence type="ECO:0000256" key="2">
    <source>
        <dbReference type="ARBA" id="ARBA00022723"/>
    </source>
</evidence>
<dbReference type="SUPFAM" id="SSF81296">
    <property type="entry name" value="E set domains"/>
    <property type="match status" value="1"/>
</dbReference>
<feature type="region of interest" description="Disordered" evidence="5">
    <location>
        <begin position="119"/>
        <end position="145"/>
    </location>
</feature>
<evidence type="ECO:0000256" key="7">
    <source>
        <dbReference type="SAM" id="SignalP"/>
    </source>
</evidence>
<name>A0ABW2BTF3_9PSEU</name>
<dbReference type="EMBL" id="JBHSXX010000001">
    <property type="protein sequence ID" value="MFC6865620.1"/>
    <property type="molecule type" value="Genomic_DNA"/>
</dbReference>
<dbReference type="RefSeq" id="WP_390183438.1">
    <property type="nucleotide sequence ID" value="NZ_BAABLA010000007.1"/>
</dbReference>
<dbReference type="InterPro" id="IPR032694">
    <property type="entry name" value="CopC/D"/>
</dbReference>
<evidence type="ECO:0000256" key="6">
    <source>
        <dbReference type="SAM" id="Phobius"/>
    </source>
</evidence>
<dbReference type="InterPro" id="IPR014755">
    <property type="entry name" value="Cu-Rt/internalin_Ig-like"/>
</dbReference>
<keyword evidence="6" id="KW-0472">Membrane</keyword>
<evidence type="ECO:0000256" key="5">
    <source>
        <dbReference type="SAM" id="MobiDB-lite"/>
    </source>
</evidence>
<keyword evidence="10" id="KW-1185">Reference proteome</keyword>
<reference evidence="10" key="1">
    <citation type="journal article" date="2019" name="Int. J. Syst. Evol. Microbiol.">
        <title>The Global Catalogue of Microorganisms (GCM) 10K type strain sequencing project: providing services to taxonomists for standard genome sequencing and annotation.</title>
        <authorList>
            <consortium name="The Broad Institute Genomics Platform"/>
            <consortium name="The Broad Institute Genome Sequencing Center for Infectious Disease"/>
            <person name="Wu L."/>
            <person name="Ma J."/>
        </authorList>
    </citation>
    <scope>NUCLEOTIDE SEQUENCE [LARGE SCALE GENOMIC DNA]</scope>
    <source>
        <strain evidence="10">KCTC 32255</strain>
    </source>
</reference>
<feature type="signal peptide" evidence="7">
    <location>
        <begin position="1"/>
        <end position="24"/>
    </location>
</feature>
<dbReference type="Pfam" id="PF04234">
    <property type="entry name" value="CopC"/>
    <property type="match status" value="1"/>
</dbReference>
<dbReference type="Proteomes" id="UP001596337">
    <property type="component" value="Unassembled WGS sequence"/>
</dbReference>
<evidence type="ECO:0000256" key="4">
    <source>
        <dbReference type="ARBA" id="ARBA00023008"/>
    </source>
</evidence>
<evidence type="ECO:0000313" key="10">
    <source>
        <dbReference type="Proteomes" id="UP001596337"/>
    </source>
</evidence>
<dbReference type="Gene3D" id="2.60.40.1220">
    <property type="match status" value="1"/>
</dbReference>
<keyword evidence="3 7" id="KW-0732">Signal</keyword>
<evidence type="ECO:0000259" key="8">
    <source>
        <dbReference type="Pfam" id="PF04234"/>
    </source>
</evidence>